<sequence length="440" mass="49671">MSDRKIPVWYLFAANAYLICRRLDQRIEFGFKALQNAANSAATTIHEEAKLRGQANAMGREQKSDEFLDFITYDLRNWALDDSSSAYEDNLSDQKTAVRRAAFLAINPIFCGLLLLRIRILLHDEGVGVANEWSTIHHAGYLYSAMRQEKLLSTALGSNGSAAVDHKWTDMGFVIKLYGDTRFFYGERPRGPEEYFKQISLTLGYSVTNFASHRRKSQAQHSKQPKVLDRLAPVSLMFRELVVSPNARRYFNLIDIQKILEKARLCSDANESEALADTATGEDASLEYVPKHADDRANTQKLSRGQAYKDFDCTPVQLLTELRTAIHSERIELAFDFLRFHRSCRTLLLDITRELKPELEAAGARGMYEQCELHLPITVGYIFITATDVGHLPGLSRAKTWPKNSLLAMLKAARVVQEEISKTGDVEVKALEEGGLEVDV</sequence>
<organism evidence="1 2">
    <name type="scientific">Venturia nashicola</name>
    <dbReference type="NCBI Taxonomy" id="86259"/>
    <lineage>
        <taxon>Eukaryota</taxon>
        <taxon>Fungi</taxon>
        <taxon>Dikarya</taxon>
        <taxon>Ascomycota</taxon>
        <taxon>Pezizomycotina</taxon>
        <taxon>Dothideomycetes</taxon>
        <taxon>Pleosporomycetidae</taxon>
        <taxon>Venturiales</taxon>
        <taxon>Venturiaceae</taxon>
        <taxon>Venturia</taxon>
    </lineage>
</organism>
<reference evidence="1 2" key="1">
    <citation type="submission" date="2019-04" db="EMBL/GenBank/DDBJ databases">
        <title>High contiguity whole genome sequence and gene annotation resource for two Venturia nashicola isolates.</title>
        <authorList>
            <person name="Prokchorchik M."/>
            <person name="Won K."/>
            <person name="Lee Y."/>
            <person name="Choi E.D."/>
            <person name="Segonzac C."/>
            <person name="Sohn K.H."/>
        </authorList>
    </citation>
    <scope>NUCLEOTIDE SEQUENCE [LARGE SCALE GENOMIC DNA]</scope>
    <source>
        <strain evidence="1 2">PRI2</strain>
    </source>
</reference>
<comment type="caution">
    <text evidence="1">The sequence shown here is derived from an EMBL/GenBank/DDBJ whole genome shotgun (WGS) entry which is preliminary data.</text>
</comment>
<name>A0A4Z1PNR9_9PEZI</name>
<dbReference type="PANTHER" id="PTHR38795:SF1">
    <property type="entry name" value="DUF6604 DOMAIN-CONTAINING PROTEIN"/>
    <property type="match status" value="1"/>
</dbReference>
<dbReference type="AlphaFoldDB" id="A0A4Z1PNR9"/>
<dbReference type="EMBL" id="SNSC02000005">
    <property type="protein sequence ID" value="TID24044.1"/>
    <property type="molecule type" value="Genomic_DNA"/>
</dbReference>
<gene>
    <name evidence="1" type="ORF">E6O75_ATG02409</name>
</gene>
<dbReference type="STRING" id="86259.A0A4Z1PNR9"/>
<protein>
    <submittedName>
        <fullName evidence="1">Uncharacterized protein</fullName>
    </submittedName>
</protein>
<evidence type="ECO:0000313" key="2">
    <source>
        <dbReference type="Proteomes" id="UP000298493"/>
    </source>
</evidence>
<proteinExistence type="predicted"/>
<accession>A0A4Z1PNR9</accession>
<dbReference type="Proteomes" id="UP000298493">
    <property type="component" value="Unassembled WGS sequence"/>
</dbReference>
<keyword evidence="2" id="KW-1185">Reference proteome</keyword>
<dbReference type="PANTHER" id="PTHR38795">
    <property type="entry name" value="DUF6604 DOMAIN-CONTAINING PROTEIN"/>
    <property type="match status" value="1"/>
</dbReference>
<evidence type="ECO:0000313" key="1">
    <source>
        <dbReference type="EMBL" id="TID24044.1"/>
    </source>
</evidence>